<evidence type="ECO:0000313" key="2">
    <source>
        <dbReference type="Proteomes" id="UP000299102"/>
    </source>
</evidence>
<organism evidence="1 2">
    <name type="scientific">Eumeta variegata</name>
    <name type="common">Bagworm moth</name>
    <name type="synonym">Eumeta japonica</name>
    <dbReference type="NCBI Taxonomy" id="151549"/>
    <lineage>
        <taxon>Eukaryota</taxon>
        <taxon>Metazoa</taxon>
        <taxon>Ecdysozoa</taxon>
        <taxon>Arthropoda</taxon>
        <taxon>Hexapoda</taxon>
        <taxon>Insecta</taxon>
        <taxon>Pterygota</taxon>
        <taxon>Neoptera</taxon>
        <taxon>Endopterygota</taxon>
        <taxon>Lepidoptera</taxon>
        <taxon>Glossata</taxon>
        <taxon>Ditrysia</taxon>
        <taxon>Tineoidea</taxon>
        <taxon>Psychidae</taxon>
        <taxon>Oiketicinae</taxon>
        <taxon>Eumeta</taxon>
    </lineage>
</organism>
<comment type="caution">
    <text evidence="1">The sequence shown here is derived from an EMBL/GenBank/DDBJ whole genome shotgun (WGS) entry which is preliminary data.</text>
</comment>
<accession>A0A4C1TYH0</accession>
<evidence type="ECO:0000313" key="1">
    <source>
        <dbReference type="EMBL" id="GBP18968.1"/>
    </source>
</evidence>
<dbReference type="Proteomes" id="UP000299102">
    <property type="component" value="Unassembled WGS sequence"/>
</dbReference>
<gene>
    <name evidence="1" type="ORF">EVAR_78436_1</name>
</gene>
<proteinExistence type="predicted"/>
<reference evidence="1 2" key="1">
    <citation type="journal article" date="2019" name="Commun. Biol.">
        <title>The bagworm genome reveals a unique fibroin gene that provides high tensile strength.</title>
        <authorList>
            <person name="Kono N."/>
            <person name="Nakamura H."/>
            <person name="Ohtoshi R."/>
            <person name="Tomita M."/>
            <person name="Numata K."/>
            <person name="Arakawa K."/>
        </authorList>
    </citation>
    <scope>NUCLEOTIDE SEQUENCE [LARGE SCALE GENOMIC DNA]</scope>
</reference>
<name>A0A4C1TYH0_EUMVA</name>
<sequence length="163" mass="17984">MVRQVEDVIVGSTTALLTGNQRIMPAQLRLRGQDVECRTSVRYLGVSNCTWGQVPNNDHFFNSSYRRVSPHPGLPLFTMRTLLSIWSADFLRCGGDQMMDGVFFQTSLLSRALQGDGWLATVSDAPLPLHFIGGASVAHETLGFGLRRLRLALCPSRGDNAFT</sequence>
<dbReference type="AlphaFoldDB" id="A0A4C1TYH0"/>
<keyword evidence="2" id="KW-1185">Reference proteome</keyword>
<dbReference type="EMBL" id="BGZK01000103">
    <property type="protein sequence ID" value="GBP18968.1"/>
    <property type="molecule type" value="Genomic_DNA"/>
</dbReference>
<protein>
    <submittedName>
        <fullName evidence="1">Uncharacterized protein</fullName>
    </submittedName>
</protein>